<feature type="non-terminal residue" evidence="4">
    <location>
        <position position="1"/>
    </location>
</feature>
<reference evidence="4 5" key="1">
    <citation type="submission" date="2019-09" db="EMBL/GenBank/DDBJ databases">
        <title>Bird 10,000 Genomes (B10K) Project - Family phase.</title>
        <authorList>
            <person name="Zhang G."/>
        </authorList>
    </citation>
    <scope>NUCLEOTIDE SEQUENCE [LARGE SCALE GENOMIC DNA]</scope>
    <source>
        <strain evidence="4">B10K-DU-001-75</strain>
        <tissue evidence="4">Muscle</tissue>
    </source>
</reference>
<dbReference type="CDD" id="cd22295">
    <property type="entry name" value="cc_LAMB_C"/>
    <property type="match status" value="1"/>
</dbReference>
<evidence type="ECO:0000259" key="3">
    <source>
        <dbReference type="Pfam" id="PF23219"/>
    </source>
</evidence>
<comment type="caution">
    <text evidence="4">The sequence shown here is derived from an EMBL/GenBank/DDBJ whole genome shotgun (WGS) entry which is preliminary data.</text>
</comment>
<keyword evidence="1" id="KW-0175">Coiled coil</keyword>
<name>A0A7K5C9R2_MOTAL</name>
<feature type="coiled-coil region" evidence="1">
    <location>
        <begin position="350"/>
        <end position="415"/>
    </location>
</feature>
<dbReference type="InterPro" id="IPR056558">
    <property type="entry name" value="LAMB1-4_helical"/>
</dbReference>
<proteinExistence type="predicted"/>
<feature type="non-terminal residue" evidence="4">
    <location>
        <position position="419"/>
    </location>
</feature>
<organism evidence="4 5">
    <name type="scientific">Motacilla alba</name>
    <name type="common">White wagtail</name>
    <name type="synonym">Pied wagtail</name>
    <dbReference type="NCBI Taxonomy" id="45807"/>
    <lineage>
        <taxon>Eukaryota</taxon>
        <taxon>Metazoa</taxon>
        <taxon>Chordata</taxon>
        <taxon>Craniata</taxon>
        <taxon>Vertebrata</taxon>
        <taxon>Euteleostomi</taxon>
        <taxon>Archelosauria</taxon>
        <taxon>Archosauria</taxon>
        <taxon>Dinosauria</taxon>
        <taxon>Saurischia</taxon>
        <taxon>Theropoda</taxon>
        <taxon>Coelurosauria</taxon>
        <taxon>Aves</taxon>
        <taxon>Neognathae</taxon>
        <taxon>Neoaves</taxon>
        <taxon>Telluraves</taxon>
        <taxon>Australaves</taxon>
        <taxon>Passeriformes</taxon>
        <taxon>Passeroidea</taxon>
        <taxon>Motacillidae</taxon>
        <taxon>Motacilla</taxon>
    </lineage>
</organism>
<gene>
    <name evidence="4" type="primary">Lamb2</name>
    <name evidence="4" type="ORF">MOTALB_R15745</name>
</gene>
<accession>A0A7K5C9R2</accession>
<sequence>SQICGAPGDQSCRHASCGGALCRDSAGTRHCGGTGCAGALPISARALSSAHNASQQLEVALGQLGVVAQKMQEVQELARGARSRAEEALGRSQAARSRAEKATAQLRDFIRRIKAFLAEEGADPGSIELVARQVLNISLPSSPGQIQELLWQMRESISQLEGVDAVLNSTAEGLAVARDLLAQGQEARQVVGACWGRQGIGSVPLQWQGWSCLCCCRDRAEGIRDELAGTQQALEVARTQAMTAGSTLQSARDAIQVAANKAREAERRLQALDRKESQAQRRLRELAQRITTLQERGRDARHMAQQAKDGAQRATTTSGTLSQDLAQVTQRYVVLKNRVGTLDRVSGGALQRVSQLMAEAQDLLDKASNSKRKLEDLEQRFGANERTMAAKVTRLQALERQVTGLLQEIRERANAYATC</sequence>
<evidence type="ECO:0000256" key="1">
    <source>
        <dbReference type="SAM" id="Coils"/>
    </source>
</evidence>
<evidence type="ECO:0000313" key="5">
    <source>
        <dbReference type="Proteomes" id="UP000532252"/>
    </source>
</evidence>
<dbReference type="SUPFAM" id="SSF57997">
    <property type="entry name" value="Tropomyosin"/>
    <property type="match status" value="1"/>
</dbReference>
<evidence type="ECO:0000313" key="4">
    <source>
        <dbReference type="EMBL" id="NWS05026.1"/>
    </source>
</evidence>
<dbReference type="Proteomes" id="UP000532252">
    <property type="component" value="Unassembled WGS sequence"/>
</dbReference>
<dbReference type="Pfam" id="PF23219">
    <property type="entry name" value="LAMB1"/>
    <property type="match status" value="1"/>
</dbReference>
<dbReference type="AlphaFoldDB" id="A0A7K5C9R2"/>
<feature type="domain" description="LAMB1/2/3/4 helical" evidence="3">
    <location>
        <begin position="41"/>
        <end position="158"/>
    </location>
</feature>
<keyword evidence="5" id="KW-1185">Reference proteome</keyword>
<protein>
    <submittedName>
        <fullName evidence="4">LAMB2 protein</fullName>
    </submittedName>
</protein>
<evidence type="ECO:0000256" key="2">
    <source>
        <dbReference type="SAM" id="MobiDB-lite"/>
    </source>
</evidence>
<feature type="region of interest" description="Disordered" evidence="2">
    <location>
        <begin position="295"/>
        <end position="318"/>
    </location>
</feature>
<dbReference type="EMBL" id="VXBE01008538">
    <property type="protein sequence ID" value="NWS05026.1"/>
    <property type="molecule type" value="Genomic_DNA"/>
</dbReference>